<protein>
    <submittedName>
        <fullName evidence="2">Uncharacterized protein</fullName>
    </submittedName>
</protein>
<feature type="transmembrane region" description="Helical" evidence="1">
    <location>
        <begin position="122"/>
        <end position="144"/>
    </location>
</feature>
<dbReference type="OrthoDB" id="2599257at2"/>
<feature type="transmembrane region" description="Helical" evidence="1">
    <location>
        <begin position="96"/>
        <end position="116"/>
    </location>
</feature>
<dbReference type="AlphaFoldDB" id="G5IEP6"/>
<gene>
    <name evidence="2" type="ORF">HMPREF9473_01973</name>
</gene>
<comment type="caution">
    <text evidence="2">The sequence shown here is derived from an EMBL/GenBank/DDBJ whole genome shotgun (WGS) entry which is preliminary data.</text>
</comment>
<keyword evidence="1" id="KW-1133">Transmembrane helix</keyword>
<evidence type="ECO:0000313" key="3">
    <source>
        <dbReference type="Proteomes" id="UP000005384"/>
    </source>
</evidence>
<accession>G5IEP6</accession>
<proteinExistence type="predicted"/>
<organism evidence="2 3">
    <name type="scientific">Hungatella hathewayi WAL-18680</name>
    <dbReference type="NCBI Taxonomy" id="742737"/>
    <lineage>
        <taxon>Bacteria</taxon>
        <taxon>Bacillati</taxon>
        <taxon>Bacillota</taxon>
        <taxon>Clostridia</taxon>
        <taxon>Lachnospirales</taxon>
        <taxon>Lachnospiraceae</taxon>
        <taxon>Hungatella</taxon>
    </lineage>
</organism>
<evidence type="ECO:0000256" key="1">
    <source>
        <dbReference type="SAM" id="Phobius"/>
    </source>
</evidence>
<dbReference type="HOGENOM" id="CLU_1516452_0_0_9"/>
<dbReference type="Proteomes" id="UP000005384">
    <property type="component" value="Unassembled WGS sequence"/>
</dbReference>
<dbReference type="RefSeq" id="WP_006779953.1">
    <property type="nucleotide sequence ID" value="NZ_CP040506.1"/>
</dbReference>
<keyword evidence="1" id="KW-0812">Transmembrane</keyword>
<dbReference type="EMBL" id="ADLN01000037">
    <property type="protein sequence ID" value="EHI60030.1"/>
    <property type="molecule type" value="Genomic_DNA"/>
</dbReference>
<evidence type="ECO:0000313" key="2">
    <source>
        <dbReference type="EMBL" id="EHI60030.1"/>
    </source>
</evidence>
<reference evidence="2 3" key="1">
    <citation type="submission" date="2011-08" db="EMBL/GenBank/DDBJ databases">
        <title>The Genome Sequence of Clostridium hathewayi WAL-18680.</title>
        <authorList>
            <consortium name="The Broad Institute Genome Sequencing Platform"/>
            <person name="Earl A."/>
            <person name="Ward D."/>
            <person name="Feldgarden M."/>
            <person name="Gevers D."/>
            <person name="Finegold S.M."/>
            <person name="Summanen P.H."/>
            <person name="Molitoris D.R."/>
            <person name="Song M."/>
            <person name="Daigneault M."/>
            <person name="Allen-Vercoe E."/>
            <person name="Young S.K."/>
            <person name="Zeng Q."/>
            <person name="Gargeya S."/>
            <person name="Fitzgerald M."/>
            <person name="Haas B."/>
            <person name="Abouelleil A."/>
            <person name="Alvarado L."/>
            <person name="Arachchi H.M."/>
            <person name="Berlin A."/>
            <person name="Brown A."/>
            <person name="Chapman S.B."/>
            <person name="Chen Z."/>
            <person name="Dunbar C."/>
            <person name="Freedman E."/>
            <person name="Gearin G."/>
            <person name="Gellesch M."/>
            <person name="Goldberg J."/>
            <person name="Griggs A."/>
            <person name="Gujja S."/>
            <person name="Heiman D."/>
            <person name="Howarth C."/>
            <person name="Larson L."/>
            <person name="Lui A."/>
            <person name="MacDonald P.J.P."/>
            <person name="Montmayeur A."/>
            <person name="Murphy C."/>
            <person name="Neiman D."/>
            <person name="Pearson M."/>
            <person name="Priest M."/>
            <person name="Roberts A."/>
            <person name="Saif S."/>
            <person name="Shea T."/>
            <person name="Shenoy N."/>
            <person name="Sisk P."/>
            <person name="Stolte C."/>
            <person name="Sykes S."/>
            <person name="Wortman J."/>
            <person name="Nusbaum C."/>
            <person name="Birren B."/>
        </authorList>
    </citation>
    <scope>NUCLEOTIDE SEQUENCE [LARGE SCALE GENOMIC DNA]</scope>
    <source>
        <strain evidence="2 3">WAL-18680</strain>
    </source>
</reference>
<sequence>MEQMEKGGKSYVGYEYKIITVDGSRSSMYLDSYRNFGWEPDENQTGRKETGRETIHLKRDRKILNKAELTRLERHFEDCMNQIEMLERSKYRQGRIAALTTGILGTVFMAGSTFAVTASPPIIWLCVLLAVPGFAGWIVPYFLYRALVRRRQETVEPLLEQQYEEIDKICEKGSQLLRN</sequence>
<keyword evidence="3" id="KW-1185">Reference proteome</keyword>
<keyword evidence="1" id="KW-0472">Membrane</keyword>
<dbReference type="PATRIC" id="fig|742737.3.peg.1999"/>
<name>G5IEP6_9FIRM</name>